<dbReference type="InterPro" id="IPR013783">
    <property type="entry name" value="Ig-like_fold"/>
</dbReference>
<evidence type="ECO:0000259" key="7">
    <source>
        <dbReference type="PROSITE" id="PS50835"/>
    </source>
</evidence>
<sequence>PEFVQRLTGEESVLENSSVRFECRVKGFPKPTMKWYKDEEILELDERISVESLEQGTHALVIADVTKKDEATYRCRIENNEGSSSSTIYLSVKVDRIIVVVTATAAAAAISSSDICCIDHCRSFIQRR</sequence>
<protein>
    <recommendedName>
        <fullName evidence="7">Ig-like domain-containing protein</fullName>
    </recommendedName>
</protein>
<dbReference type="PANTHER" id="PTHR47633:SF16">
    <property type="entry name" value="CAVP-TARGET PROTEIN-LIKE"/>
    <property type="match status" value="1"/>
</dbReference>
<dbReference type="PANTHER" id="PTHR47633">
    <property type="entry name" value="IMMUNOGLOBULIN"/>
    <property type="match status" value="1"/>
</dbReference>
<reference evidence="8" key="1">
    <citation type="submission" date="2015-07" db="EMBL/GenBank/DDBJ databases">
        <title>MeaNS - Measles Nucleotide Surveillance Program.</title>
        <authorList>
            <person name="Tran T."/>
            <person name="Druce J."/>
        </authorList>
    </citation>
    <scope>NUCLEOTIDE SEQUENCE</scope>
    <source>
        <strain evidence="8">UCB-OBI-ISO-001</strain>
        <tissue evidence="8">Gonad</tissue>
    </source>
</reference>
<evidence type="ECO:0000256" key="3">
    <source>
        <dbReference type="ARBA" id="ARBA00022490"/>
    </source>
</evidence>
<comment type="similarity">
    <text evidence="2">Belongs to the protein kinase superfamily. CAMK Ser/Thr protein kinase family.</text>
</comment>
<dbReference type="AlphaFoldDB" id="A0A0L8I2D2"/>
<evidence type="ECO:0000256" key="1">
    <source>
        <dbReference type="ARBA" id="ARBA00004496"/>
    </source>
</evidence>
<dbReference type="STRING" id="37653.A0A0L8I2D2"/>
<keyword evidence="4" id="KW-0677">Repeat</keyword>
<dbReference type="SMART" id="SM00409">
    <property type="entry name" value="IG"/>
    <property type="match status" value="1"/>
</dbReference>
<keyword evidence="3" id="KW-0963">Cytoplasm</keyword>
<dbReference type="FunFam" id="2.60.40.10:FF:000345">
    <property type="entry name" value="Muscle M-line assembly protein unc-89"/>
    <property type="match status" value="1"/>
</dbReference>
<evidence type="ECO:0000313" key="8">
    <source>
        <dbReference type="EMBL" id="KOF95230.1"/>
    </source>
</evidence>
<dbReference type="SMART" id="SM00408">
    <property type="entry name" value="IGc2"/>
    <property type="match status" value="1"/>
</dbReference>
<evidence type="ECO:0000256" key="5">
    <source>
        <dbReference type="ARBA" id="ARBA00023157"/>
    </source>
</evidence>
<proteinExistence type="inferred from homology"/>
<dbReference type="InterPro" id="IPR036179">
    <property type="entry name" value="Ig-like_dom_sf"/>
</dbReference>
<dbReference type="InterPro" id="IPR013098">
    <property type="entry name" value="Ig_I-set"/>
</dbReference>
<keyword evidence="5" id="KW-1015">Disulfide bond</keyword>
<dbReference type="Pfam" id="PF07679">
    <property type="entry name" value="I-set"/>
    <property type="match status" value="1"/>
</dbReference>
<feature type="non-terminal residue" evidence="8">
    <location>
        <position position="1"/>
    </location>
</feature>
<comment type="subcellular location">
    <subcellularLocation>
        <location evidence="1">Cytoplasm</location>
    </subcellularLocation>
</comment>
<dbReference type="EMBL" id="KQ416779">
    <property type="protein sequence ID" value="KOF95230.1"/>
    <property type="molecule type" value="Genomic_DNA"/>
</dbReference>
<feature type="domain" description="Ig-like" evidence="7">
    <location>
        <begin position="1"/>
        <end position="91"/>
    </location>
</feature>
<dbReference type="SUPFAM" id="SSF48726">
    <property type="entry name" value="Immunoglobulin"/>
    <property type="match status" value="1"/>
</dbReference>
<dbReference type="OrthoDB" id="5969272at2759"/>
<dbReference type="GO" id="GO:0004672">
    <property type="term" value="F:protein kinase activity"/>
    <property type="evidence" value="ECO:0007669"/>
    <property type="project" value="TreeGrafter"/>
</dbReference>
<evidence type="ECO:0000256" key="2">
    <source>
        <dbReference type="ARBA" id="ARBA00006692"/>
    </source>
</evidence>
<organism evidence="8">
    <name type="scientific">Octopus bimaculoides</name>
    <name type="common">California two-spotted octopus</name>
    <dbReference type="NCBI Taxonomy" id="37653"/>
    <lineage>
        <taxon>Eukaryota</taxon>
        <taxon>Metazoa</taxon>
        <taxon>Spiralia</taxon>
        <taxon>Lophotrochozoa</taxon>
        <taxon>Mollusca</taxon>
        <taxon>Cephalopoda</taxon>
        <taxon>Coleoidea</taxon>
        <taxon>Octopodiformes</taxon>
        <taxon>Octopoda</taxon>
        <taxon>Incirrata</taxon>
        <taxon>Octopodidae</taxon>
        <taxon>Octopus</taxon>
    </lineage>
</organism>
<dbReference type="InterPro" id="IPR007110">
    <property type="entry name" value="Ig-like_dom"/>
</dbReference>
<keyword evidence="6" id="KW-0393">Immunoglobulin domain</keyword>
<dbReference type="InterPro" id="IPR003599">
    <property type="entry name" value="Ig_sub"/>
</dbReference>
<evidence type="ECO:0000256" key="6">
    <source>
        <dbReference type="ARBA" id="ARBA00023319"/>
    </source>
</evidence>
<dbReference type="InterPro" id="IPR003598">
    <property type="entry name" value="Ig_sub2"/>
</dbReference>
<name>A0A0L8I2D2_OCTBM</name>
<accession>A0A0L8I2D2</accession>
<gene>
    <name evidence="8" type="ORF">OCBIM_22039112mg</name>
</gene>
<evidence type="ECO:0000256" key="4">
    <source>
        <dbReference type="ARBA" id="ARBA00022737"/>
    </source>
</evidence>
<dbReference type="Gene3D" id="2.60.40.10">
    <property type="entry name" value="Immunoglobulins"/>
    <property type="match status" value="1"/>
</dbReference>
<dbReference type="PROSITE" id="PS50835">
    <property type="entry name" value="IG_LIKE"/>
    <property type="match status" value="1"/>
</dbReference>
<dbReference type="GO" id="GO:0030017">
    <property type="term" value="C:sarcomere"/>
    <property type="evidence" value="ECO:0007669"/>
    <property type="project" value="UniProtKB-ARBA"/>
</dbReference>